<dbReference type="STRING" id="866895.HBHAL_1561"/>
<dbReference type="Proteomes" id="UP000007397">
    <property type="component" value="Chromosome"/>
</dbReference>
<sequence>MTMKLIRSLIHTIVDILLFIPRAIGRLIKKIV</sequence>
<protein>
    <submittedName>
        <fullName evidence="1">Uncharacterized protein</fullName>
    </submittedName>
</protein>
<evidence type="ECO:0000313" key="2">
    <source>
        <dbReference type="Proteomes" id="UP000007397"/>
    </source>
</evidence>
<dbReference type="KEGG" id="hhd:HBHAL_1561"/>
<dbReference type="EMBL" id="HE717023">
    <property type="protein sequence ID" value="CCG43930.1"/>
    <property type="molecule type" value="Genomic_DNA"/>
</dbReference>
<organism evidence="1 2">
    <name type="scientific">Halobacillus halophilus (strain ATCC 35676 / DSM 2266 / JCM 20832 / KCTC 3685 / LMG 17431 / NBRC 102448 / NCIMB 2269)</name>
    <name type="common">Sporosarcina halophila</name>
    <dbReference type="NCBI Taxonomy" id="866895"/>
    <lineage>
        <taxon>Bacteria</taxon>
        <taxon>Bacillati</taxon>
        <taxon>Bacillota</taxon>
        <taxon>Bacilli</taxon>
        <taxon>Bacillales</taxon>
        <taxon>Bacillaceae</taxon>
        <taxon>Halobacillus</taxon>
    </lineage>
</organism>
<gene>
    <name evidence="1" type="ordered locus">HBHAL_1561</name>
</gene>
<reference evidence="1 2" key="1">
    <citation type="journal article" date="2013" name="Environ. Microbiol.">
        <title>Chloride and organic osmolytes: a hybrid strategy to cope with elevated salinities by the moderately halophilic, chloride-dependent bacterium Halobacillus halophilus.</title>
        <authorList>
            <person name="Saum S.H."/>
            <person name="Pfeiffer F."/>
            <person name="Palm P."/>
            <person name="Rampp M."/>
            <person name="Schuster S.C."/>
            <person name="Muller V."/>
            <person name="Oesterhelt D."/>
        </authorList>
    </citation>
    <scope>NUCLEOTIDE SEQUENCE [LARGE SCALE GENOMIC DNA]</scope>
    <source>
        <strain evidence="2">ATCC 35676 / DSM 2266 / JCM 20832 / KCTC 3685 / LMG 17431 / NBRC 102448 / NCIMB 2269</strain>
    </source>
</reference>
<dbReference type="AlphaFoldDB" id="I0JIG2"/>
<dbReference type="HOGENOM" id="CLU_3389724_0_0_9"/>
<name>I0JIG2_HALH3</name>
<proteinExistence type="predicted"/>
<evidence type="ECO:0000313" key="1">
    <source>
        <dbReference type="EMBL" id="CCG43930.1"/>
    </source>
</evidence>
<keyword evidence="2" id="KW-1185">Reference proteome</keyword>
<accession>I0JIG2</accession>